<reference evidence="1 2" key="1">
    <citation type="submission" date="2018-11" db="EMBL/GenBank/DDBJ databases">
        <authorList>
            <consortium name="Pathogen Informatics"/>
        </authorList>
    </citation>
    <scope>NUCLEOTIDE SEQUENCE [LARGE SCALE GENOMIC DNA]</scope>
</reference>
<evidence type="ECO:0000313" key="2">
    <source>
        <dbReference type="Proteomes" id="UP000281553"/>
    </source>
</evidence>
<dbReference type="AlphaFoldDB" id="A0A3P6RAB7"/>
<name>A0A3P6RAB7_DIBLA</name>
<evidence type="ECO:0000313" key="1">
    <source>
        <dbReference type="EMBL" id="VDK51980.1"/>
    </source>
</evidence>
<proteinExistence type="predicted"/>
<gene>
    <name evidence="1" type="ORF">DILT_LOCUS1877</name>
</gene>
<dbReference type="EMBL" id="UYRU01016338">
    <property type="protein sequence ID" value="VDK51980.1"/>
    <property type="molecule type" value="Genomic_DNA"/>
</dbReference>
<sequence>MISTAYSPTHHHRPTSTLIMPTFWNAFNTTPTQSVFSCSSQGPCAGVSGPGRTTLTFSSVVRETCWPRSSCLQREHRGLHSDCYAGWPILSQNLWWVAELLH</sequence>
<protein>
    <submittedName>
        <fullName evidence="1">Uncharacterized protein</fullName>
    </submittedName>
</protein>
<dbReference type="Proteomes" id="UP000281553">
    <property type="component" value="Unassembled WGS sequence"/>
</dbReference>
<accession>A0A3P6RAB7</accession>
<organism evidence="1 2">
    <name type="scientific">Dibothriocephalus latus</name>
    <name type="common">Fish tapeworm</name>
    <name type="synonym">Diphyllobothrium latum</name>
    <dbReference type="NCBI Taxonomy" id="60516"/>
    <lineage>
        <taxon>Eukaryota</taxon>
        <taxon>Metazoa</taxon>
        <taxon>Spiralia</taxon>
        <taxon>Lophotrochozoa</taxon>
        <taxon>Platyhelminthes</taxon>
        <taxon>Cestoda</taxon>
        <taxon>Eucestoda</taxon>
        <taxon>Diphyllobothriidea</taxon>
        <taxon>Diphyllobothriidae</taxon>
        <taxon>Dibothriocephalus</taxon>
    </lineage>
</organism>
<keyword evidence="2" id="KW-1185">Reference proteome</keyword>